<feature type="region of interest" description="Disordered" evidence="1">
    <location>
        <begin position="316"/>
        <end position="363"/>
    </location>
</feature>
<keyword evidence="3" id="KW-1185">Reference proteome</keyword>
<gene>
    <name evidence="2" type="ORF">SAMN04487967_0413</name>
</gene>
<dbReference type="InterPro" id="IPR029017">
    <property type="entry name" value="Enolase-like_N"/>
</dbReference>
<dbReference type="SUPFAM" id="SSF51604">
    <property type="entry name" value="Enolase C-terminal domain-like"/>
    <property type="match status" value="1"/>
</dbReference>
<protein>
    <submittedName>
        <fullName evidence="2">O-succinylbenzoate synthase</fullName>
    </submittedName>
</protein>
<sequence>MLYDDVSGLSVDIDGYALQRNERATSSGFDRVTTTVVLHGGDETGTGEDVTYDSEVHDALQNAPEEFSITGQYTLEEFSTHLSTQALFLGTEPDQSIFRKYRQWAFESAALDLALKQAETMLAERLGREYRPVRFVVSTRLDEPPTGDRILDWLEQDPTLEFKLDPTSEWTDDTVSRLAETDAVRVLDLKGQYHGTTVDQPADPELYERVIDGFPEALIEDPALTDETRPVFEGHEDSVTWDYPIRSVETVEDLPWEPTWLNIKPSRFGSLRALFDTLEYCENNDIRMYGGGQFELGVGREHLHAIASLFYPESPNDIAPKEYNEPEPSDDLPSSPLAPPSSTRGLAWKYAEPSSPEPAEHDT</sequence>
<evidence type="ECO:0000313" key="2">
    <source>
        <dbReference type="EMBL" id="SEH11570.1"/>
    </source>
</evidence>
<dbReference type="InterPro" id="IPR036849">
    <property type="entry name" value="Enolase-like_C_sf"/>
</dbReference>
<name>A0A1H6FN05_9EURY</name>
<dbReference type="AlphaFoldDB" id="A0A1H6FN05"/>
<dbReference type="EMBL" id="FNWL01000001">
    <property type="protein sequence ID" value="SEH11570.1"/>
    <property type="molecule type" value="Genomic_DNA"/>
</dbReference>
<accession>A0A1H6FN05</accession>
<reference evidence="3" key="1">
    <citation type="submission" date="2016-10" db="EMBL/GenBank/DDBJ databases">
        <authorList>
            <person name="Varghese N."/>
            <person name="Submissions S."/>
        </authorList>
    </citation>
    <scope>NUCLEOTIDE SEQUENCE [LARGE SCALE GENOMIC DNA]</scope>
    <source>
        <strain evidence="3">CGMCC 1.8981</strain>
    </source>
</reference>
<dbReference type="OrthoDB" id="155947at2157"/>
<evidence type="ECO:0000256" key="1">
    <source>
        <dbReference type="SAM" id="MobiDB-lite"/>
    </source>
</evidence>
<organism evidence="2 3">
    <name type="scientific">Natronorubrum sediminis</name>
    <dbReference type="NCBI Taxonomy" id="640943"/>
    <lineage>
        <taxon>Archaea</taxon>
        <taxon>Methanobacteriati</taxon>
        <taxon>Methanobacteriota</taxon>
        <taxon>Stenosarchaea group</taxon>
        <taxon>Halobacteria</taxon>
        <taxon>Halobacteriales</taxon>
        <taxon>Natrialbaceae</taxon>
        <taxon>Natronorubrum</taxon>
    </lineage>
</organism>
<dbReference type="RefSeq" id="WP_090504451.1">
    <property type="nucleotide sequence ID" value="NZ_FNWL01000001.1"/>
</dbReference>
<dbReference type="Proteomes" id="UP000199112">
    <property type="component" value="Unassembled WGS sequence"/>
</dbReference>
<evidence type="ECO:0000313" key="3">
    <source>
        <dbReference type="Proteomes" id="UP000199112"/>
    </source>
</evidence>
<proteinExistence type="predicted"/>
<dbReference type="Gene3D" id="3.20.20.120">
    <property type="entry name" value="Enolase-like C-terminal domain"/>
    <property type="match status" value="1"/>
</dbReference>
<dbReference type="Gene3D" id="3.30.390.10">
    <property type="entry name" value="Enolase-like, N-terminal domain"/>
    <property type="match status" value="1"/>
</dbReference>